<dbReference type="Proteomes" id="UP000815325">
    <property type="component" value="Unassembled WGS sequence"/>
</dbReference>
<feature type="non-terminal residue" evidence="2">
    <location>
        <position position="102"/>
    </location>
</feature>
<evidence type="ECO:0000313" key="2">
    <source>
        <dbReference type="EMBL" id="KAF5825807.1"/>
    </source>
</evidence>
<evidence type="ECO:0000313" key="3">
    <source>
        <dbReference type="Proteomes" id="UP000815325"/>
    </source>
</evidence>
<keyword evidence="3" id="KW-1185">Reference proteome</keyword>
<gene>
    <name evidence="2" type="ORF">DUNSADRAFT_6838</name>
</gene>
<feature type="region of interest" description="Disordered" evidence="1">
    <location>
        <begin position="60"/>
        <end position="102"/>
    </location>
</feature>
<sequence>QVGTLYELSFAVISPSSGLVAQTSRLIEVVSACPAGHNFCSGTCVEVSCDVFNQINSGRGSAGRPTVTFSAYSRQQQEQQEQRQQGAPRQDLSVGRGPDVQQ</sequence>
<comment type="caution">
    <text evidence="2">The sequence shown here is derived from an EMBL/GenBank/DDBJ whole genome shotgun (WGS) entry which is preliminary data.</text>
</comment>
<name>A0ABQ7FUV2_DUNSA</name>
<organism evidence="2 3">
    <name type="scientific">Dunaliella salina</name>
    <name type="common">Green alga</name>
    <name type="synonym">Protococcus salinus</name>
    <dbReference type="NCBI Taxonomy" id="3046"/>
    <lineage>
        <taxon>Eukaryota</taxon>
        <taxon>Viridiplantae</taxon>
        <taxon>Chlorophyta</taxon>
        <taxon>core chlorophytes</taxon>
        <taxon>Chlorophyceae</taxon>
        <taxon>CS clade</taxon>
        <taxon>Chlamydomonadales</taxon>
        <taxon>Dunaliellaceae</taxon>
        <taxon>Dunaliella</taxon>
    </lineage>
</organism>
<protein>
    <submittedName>
        <fullName evidence="2">Uncharacterized protein</fullName>
    </submittedName>
</protein>
<evidence type="ECO:0000256" key="1">
    <source>
        <dbReference type="SAM" id="MobiDB-lite"/>
    </source>
</evidence>
<dbReference type="EMBL" id="MU071947">
    <property type="protein sequence ID" value="KAF5825807.1"/>
    <property type="molecule type" value="Genomic_DNA"/>
</dbReference>
<accession>A0ABQ7FUV2</accession>
<feature type="compositionally biased region" description="Low complexity" evidence="1">
    <location>
        <begin position="74"/>
        <end position="85"/>
    </location>
</feature>
<reference evidence="2" key="1">
    <citation type="submission" date="2017-08" db="EMBL/GenBank/DDBJ databases">
        <authorList>
            <person name="Polle J.E."/>
            <person name="Barry K."/>
            <person name="Cushman J."/>
            <person name="Schmutz J."/>
            <person name="Tran D."/>
            <person name="Hathwaick L.T."/>
            <person name="Yim W.C."/>
            <person name="Jenkins J."/>
            <person name="Mckie-Krisberg Z.M."/>
            <person name="Prochnik S."/>
            <person name="Lindquist E."/>
            <person name="Dockter R.B."/>
            <person name="Adam C."/>
            <person name="Molina H."/>
            <person name="Bunkerborg J."/>
            <person name="Jin E."/>
            <person name="Buchheim M."/>
            <person name="Magnuson J."/>
        </authorList>
    </citation>
    <scope>NUCLEOTIDE SEQUENCE</scope>
    <source>
        <strain evidence="2">CCAP 19/18</strain>
    </source>
</reference>
<proteinExistence type="predicted"/>
<feature type="non-terminal residue" evidence="2">
    <location>
        <position position="1"/>
    </location>
</feature>